<evidence type="ECO:0000313" key="3">
    <source>
        <dbReference type="Proteomes" id="UP001549320"/>
    </source>
</evidence>
<evidence type="ECO:0000259" key="1">
    <source>
        <dbReference type="Pfam" id="PF01494"/>
    </source>
</evidence>
<dbReference type="PANTHER" id="PTHR43876:SF7">
    <property type="entry name" value="UBIQUINONE BIOSYNTHESIS MONOOXYGENASE COQ6, MITOCHONDRIAL"/>
    <property type="match status" value="1"/>
</dbReference>
<dbReference type="Pfam" id="PF01494">
    <property type="entry name" value="FAD_binding_3"/>
    <property type="match status" value="1"/>
</dbReference>
<dbReference type="PROSITE" id="PS01304">
    <property type="entry name" value="UBIH"/>
    <property type="match status" value="1"/>
</dbReference>
<dbReference type="InterPro" id="IPR051205">
    <property type="entry name" value="UbiH/COQ6_monooxygenase"/>
</dbReference>
<dbReference type="InterPro" id="IPR018168">
    <property type="entry name" value="Ubi_Hdrlase_CS"/>
</dbReference>
<dbReference type="InterPro" id="IPR002938">
    <property type="entry name" value="FAD-bd"/>
</dbReference>
<sequence length="391" mass="42129">MVLMALTPDICIRGAGIVGRVLALLLARERLRVGLVAPARDPASGHGDVRAYALSPAAKALLESLRCWPEERFATPVREMQVHGDQQGHLRFAAEAQGVDALNWIVDVPALETKLAEAVRYQGAIEELTSPVSAPLTVVCEGRASQTRAALGVEFSSTAYPQHAIATRIDCEYAHGQVARQWFTPMGEILAFLPLGGPQGKQVAVVWSVRTERVAELMNCEPGFFAAQLADASHGALGAVAMASERASWPLMLAHAQKWVGTMPGRPGESFALTGDAAHAIHPLAGQGLNVGLGDAAELAQVLARRQAWRSPADMRVLRQYERARQAEWLRMSVATDAMQQLFSRPEGTLASLRNWGMTMFDHSGPLKSAIARLAMGTASAQMPRTSFKSD</sequence>
<organism evidence="2 3">
    <name type="scientific">Ottowia thiooxydans</name>
    <dbReference type="NCBI Taxonomy" id="219182"/>
    <lineage>
        <taxon>Bacteria</taxon>
        <taxon>Pseudomonadati</taxon>
        <taxon>Pseudomonadota</taxon>
        <taxon>Betaproteobacteria</taxon>
        <taxon>Burkholderiales</taxon>
        <taxon>Comamonadaceae</taxon>
        <taxon>Ottowia</taxon>
    </lineage>
</organism>
<dbReference type="Gene3D" id="3.50.50.60">
    <property type="entry name" value="FAD/NAD(P)-binding domain"/>
    <property type="match status" value="2"/>
</dbReference>
<dbReference type="InterPro" id="IPR036188">
    <property type="entry name" value="FAD/NAD-bd_sf"/>
</dbReference>
<dbReference type="EMBL" id="JBEPSH010000008">
    <property type="protein sequence ID" value="MET4579158.1"/>
    <property type="molecule type" value="Genomic_DNA"/>
</dbReference>
<dbReference type="Gene3D" id="3.30.9.10">
    <property type="entry name" value="D-Amino Acid Oxidase, subunit A, domain 2"/>
    <property type="match status" value="1"/>
</dbReference>
<accession>A0ABV2QDP5</accession>
<gene>
    <name evidence="2" type="ORF">ABIE13_004281</name>
</gene>
<proteinExistence type="predicted"/>
<dbReference type="Proteomes" id="UP001549320">
    <property type="component" value="Unassembled WGS sequence"/>
</dbReference>
<comment type="caution">
    <text evidence="2">The sequence shown here is derived from an EMBL/GenBank/DDBJ whole genome shotgun (WGS) entry which is preliminary data.</text>
</comment>
<dbReference type="PRINTS" id="PR00420">
    <property type="entry name" value="RNGMNOXGNASE"/>
</dbReference>
<name>A0ABV2QDP5_9BURK</name>
<evidence type="ECO:0000313" key="2">
    <source>
        <dbReference type="EMBL" id="MET4579158.1"/>
    </source>
</evidence>
<dbReference type="PANTHER" id="PTHR43876">
    <property type="entry name" value="UBIQUINONE BIOSYNTHESIS MONOOXYGENASE COQ6, MITOCHONDRIAL"/>
    <property type="match status" value="1"/>
</dbReference>
<keyword evidence="3" id="KW-1185">Reference proteome</keyword>
<protein>
    <submittedName>
        <fullName evidence="2">2-polyprenyl-6-methoxyphenol hydroxylase-like FAD-dependent oxidoreductase</fullName>
    </submittedName>
</protein>
<feature type="domain" description="FAD-binding" evidence="1">
    <location>
        <begin position="120"/>
        <end position="327"/>
    </location>
</feature>
<reference evidence="2 3" key="1">
    <citation type="submission" date="2024-06" db="EMBL/GenBank/DDBJ databases">
        <title>Sorghum-associated microbial communities from plants grown in Nebraska, USA.</title>
        <authorList>
            <person name="Schachtman D."/>
        </authorList>
    </citation>
    <scope>NUCLEOTIDE SEQUENCE [LARGE SCALE GENOMIC DNA]</scope>
    <source>
        <strain evidence="2 3">2709</strain>
    </source>
</reference>
<dbReference type="SUPFAM" id="SSF51905">
    <property type="entry name" value="FAD/NAD(P)-binding domain"/>
    <property type="match status" value="1"/>
</dbReference>